<dbReference type="Proteomes" id="UP000002051">
    <property type="component" value="Chromosome 5"/>
</dbReference>
<dbReference type="EnsemblPlants" id="AES98767">
    <property type="protein sequence ID" value="AES98767"/>
    <property type="gene ID" value="MTR_5g072550"/>
</dbReference>
<dbReference type="InterPro" id="IPR033640">
    <property type="entry name" value="FAR_C"/>
</dbReference>
<organism evidence="7 9">
    <name type="scientific">Medicago truncatula</name>
    <name type="common">Barrel medic</name>
    <name type="synonym">Medicago tribuloides</name>
    <dbReference type="NCBI Taxonomy" id="3880"/>
    <lineage>
        <taxon>Eukaryota</taxon>
        <taxon>Viridiplantae</taxon>
        <taxon>Streptophyta</taxon>
        <taxon>Embryophyta</taxon>
        <taxon>Tracheophyta</taxon>
        <taxon>Spermatophyta</taxon>
        <taxon>Magnoliopsida</taxon>
        <taxon>eudicotyledons</taxon>
        <taxon>Gunneridae</taxon>
        <taxon>Pentapetalae</taxon>
        <taxon>rosids</taxon>
        <taxon>fabids</taxon>
        <taxon>Fabales</taxon>
        <taxon>Fabaceae</taxon>
        <taxon>Papilionoideae</taxon>
        <taxon>50 kb inversion clade</taxon>
        <taxon>NPAAA clade</taxon>
        <taxon>Hologalegina</taxon>
        <taxon>IRL clade</taxon>
        <taxon>Trifolieae</taxon>
        <taxon>Medicago</taxon>
    </lineage>
</organism>
<keyword evidence="3 4" id="KW-0443">Lipid metabolism</keyword>
<dbReference type="OrthoDB" id="429813at2759"/>
<evidence type="ECO:0000256" key="2">
    <source>
        <dbReference type="ARBA" id="ARBA00022516"/>
    </source>
</evidence>
<dbReference type="HOGENOM" id="CLU_024661_4_0_1"/>
<evidence type="ECO:0000313" key="9">
    <source>
        <dbReference type="Proteomes" id="UP000002051"/>
    </source>
</evidence>
<dbReference type="Pfam" id="PF07993">
    <property type="entry name" value="NAD_binding_4"/>
    <property type="match status" value="1"/>
</dbReference>
<evidence type="ECO:0000259" key="6">
    <source>
        <dbReference type="Pfam" id="PF07993"/>
    </source>
</evidence>
<dbReference type="EC" id="1.2.1.84" evidence="4"/>
<evidence type="ECO:0000256" key="4">
    <source>
        <dbReference type="RuleBase" id="RU363097"/>
    </source>
</evidence>
<dbReference type="STRING" id="3880.G7KEB6"/>
<keyword evidence="4" id="KW-0521">NADP</keyword>
<evidence type="ECO:0000259" key="5">
    <source>
        <dbReference type="Pfam" id="PF03015"/>
    </source>
</evidence>
<dbReference type="PaxDb" id="3880-AES98767"/>
<reference evidence="7 9" key="2">
    <citation type="journal article" date="2014" name="BMC Genomics">
        <title>An improved genome release (version Mt4.0) for the model legume Medicago truncatula.</title>
        <authorList>
            <person name="Tang H."/>
            <person name="Krishnakumar V."/>
            <person name="Bidwell S."/>
            <person name="Rosen B."/>
            <person name="Chan A."/>
            <person name="Zhou S."/>
            <person name="Gentzbittel L."/>
            <person name="Childs K.L."/>
            <person name="Yandell M."/>
            <person name="Gundlach H."/>
            <person name="Mayer K.F."/>
            <person name="Schwartz D.C."/>
            <person name="Town C.D."/>
        </authorList>
    </citation>
    <scope>GENOME REANNOTATION</scope>
    <source>
        <strain evidence="8 9">cv. Jemalong A17</strain>
    </source>
</reference>
<dbReference type="GO" id="GO:0102965">
    <property type="term" value="F:alcohol-forming long-chain fatty acyl-CoA reductase activity"/>
    <property type="evidence" value="ECO:0007669"/>
    <property type="project" value="UniProtKB-EC"/>
</dbReference>
<comment type="catalytic activity">
    <reaction evidence="4">
        <text>a long-chain fatty acyl-CoA + 2 NADPH + 2 H(+) = a long-chain primary fatty alcohol + 2 NADP(+) + CoA</text>
        <dbReference type="Rhea" id="RHEA:52716"/>
        <dbReference type="ChEBI" id="CHEBI:15378"/>
        <dbReference type="ChEBI" id="CHEBI:57287"/>
        <dbReference type="ChEBI" id="CHEBI:57783"/>
        <dbReference type="ChEBI" id="CHEBI:58349"/>
        <dbReference type="ChEBI" id="CHEBI:77396"/>
        <dbReference type="ChEBI" id="CHEBI:83139"/>
        <dbReference type="EC" id="1.2.1.84"/>
    </reaction>
</comment>
<gene>
    <name evidence="8" type="primary">11407109</name>
    <name evidence="7" type="ordered locus">MTR_5g072550</name>
</gene>
<name>G7KEB6_MEDTR</name>
<reference evidence="8" key="3">
    <citation type="submission" date="2015-04" db="UniProtKB">
        <authorList>
            <consortium name="EnsemblPlants"/>
        </authorList>
    </citation>
    <scope>IDENTIFICATION</scope>
    <source>
        <strain evidence="8">cv. Jemalong A17</strain>
    </source>
</reference>
<dbReference type="Gene3D" id="3.40.50.720">
    <property type="entry name" value="NAD(P)-binding Rossmann-like Domain"/>
    <property type="match status" value="1"/>
</dbReference>
<dbReference type="Pfam" id="PF03015">
    <property type="entry name" value="Sterile"/>
    <property type="match status" value="1"/>
</dbReference>
<accession>G7KEB6</accession>
<protein>
    <recommendedName>
        <fullName evidence="4">Fatty acyl-CoA reductase</fullName>
        <ecNumber evidence="4">1.2.1.84</ecNumber>
    </recommendedName>
</protein>
<dbReference type="InterPro" id="IPR026055">
    <property type="entry name" value="FAR"/>
</dbReference>
<comment type="function">
    <text evidence="4">Catalyzes the reduction of fatty acyl-CoA to fatty alcohols.</text>
</comment>
<dbReference type="GO" id="GO:0035336">
    <property type="term" value="P:long-chain fatty-acyl-CoA metabolic process"/>
    <property type="evidence" value="ECO:0000318"/>
    <property type="project" value="GO_Central"/>
</dbReference>
<dbReference type="EMBL" id="CM001221">
    <property type="protein sequence ID" value="AES98767.2"/>
    <property type="molecule type" value="Genomic_DNA"/>
</dbReference>
<dbReference type="GO" id="GO:0010345">
    <property type="term" value="P:suberin biosynthetic process"/>
    <property type="evidence" value="ECO:0000318"/>
    <property type="project" value="GO_Central"/>
</dbReference>
<reference evidence="7 9" key="1">
    <citation type="journal article" date="2011" name="Nature">
        <title>The Medicago genome provides insight into the evolution of rhizobial symbioses.</title>
        <authorList>
            <person name="Young N.D."/>
            <person name="Debelle F."/>
            <person name="Oldroyd G.E."/>
            <person name="Geurts R."/>
            <person name="Cannon S.B."/>
            <person name="Udvardi M.K."/>
            <person name="Benedito V.A."/>
            <person name="Mayer K.F."/>
            <person name="Gouzy J."/>
            <person name="Schoof H."/>
            <person name="Van de Peer Y."/>
            <person name="Proost S."/>
            <person name="Cook D.R."/>
            <person name="Meyers B.C."/>
            <person name="Spannagl M."/>
            <person name="Cheung F."/>
            <person name="De Mita S."/>
            <person name="Krishnakumar V."/>
            <person name="Gundlach H."/>
            <person name="Zhou S."/>
            <person name="Mudge J."/>
            <person name="Bharti A.K."/>
            <person name="Murray J.D."/>
            <person name="Naoumkina M.A."/>
            <person name="Rosen B."/>
            <person name="Silverstein K.A."/>
            <person name="Tang H."/>
            <person name="Rombauts S."/>
            <person name="Zhao P.X."/>
            <person name="Zhou P."/>
            <person name="Barbe V."/>
            <person name="Bardou P."/>
            <person name="Bechner M."/>
            <person name="Bellec A."/>
            <person name="Berger A."/>
            <person name="Berges H."/>
            <person name="Bidwell S."/>
            <person name="Bisseling T."/>
            <person name="Choisne N."/>
            <person name="Couloux A."/>
            <person name="Denny R."/>
            <person name="Deshpande S."/>
            <person name="Dai X."/>
            <person name="Doyle J.J."/>
            <person name="Dudez A.M."/>
            <person name="Farmer A.D."/>
            <person name="Fouteau S."/>
            <person name="Franken C."/>
            <person name="Gibelin C."/>
            <person name="Gish J."/>
            <person name="Goldstein S."/>
            <person name="Gonzalez A.J."/>
            <person name="Green P.J."/>
            <person name="Hallab A."/>
            <person name="Hartog M."/>
            <person name="Hua A."/>
            <person name="Humphray S.J."/>
            <person name="Jeong D.H."/>
            <person name="Jing Y."/>
            <person name="Jocker A."/>
            <person name="Kenton S.M."/>
            <person name="Kim D.J."/>
            <person name="Klee K."/>
            <person name="Lai H."/>
            <person name="Lang C."/>
            <person name="Lin S."/>
            <person name="Macmil S.L."/>
            <person name="Magdelenat G."/>
            <person name="Matthews L."/>
            <person name="McCorrison J."/>
            <person name="Monaghan E.L."/>
            <person name="Mun J.H."/>
            <person name="Najar F.Z."/>
            <person name="Nicholson C."/>
            <person name="Noirot C."/>
            <person name="O'Bleness M."/>
            <person name="Paule C.R."/>
            <person name="Poulain J."/>
            <person name="Prion F."/>
            <person name="Qin B."/>
            <person name="Qu C."/>
            <person name="Retzel E.F."/>
            <person name="Riddle C."/>
            <person name="Sallet E."/>
            <person name="Samain S."/>
            <person name="Samson N."/>
            <person name="Sanders I."/>
            <person name="Saurat O."/>
            <person name="Scarpelli C."/>
            <person name="Schiex T."/>
            <person name="Segurens B."/>
            <person name="Severin A.J."/>
            <person name="Sherrier D.J."/>
            <person name="Shi R."/>
            <person name="Sims S."/>
            <person name="Singer S.R."/>
            <person name="Sinharoy S."/>
            <person name="Sterck L."/>
            <person name="Viollet A."/>
            <person name="Wang B.B."/>
            <person name="Wang K."/>
            <person name="Wang M."/>
            <person name="Wang X."/>
            <person name="Warfsmann J."/>
            <person name="Weissenbach J."/>
            <person name="White D.D."/>
            <person name="White J.D."/>
            <person name="Wiley G.B."/>
            <person name="Wincker P."/>
            <person name="Xing Y."/>
            <person name="Yang L."/>
            <person name="Yao Z."/>
            <person name="Ying F."/>
            <person name="Zhai J."/>
            <person name="Zhou L."/>
            <person name="Zuber A."/>
            <person name="Denarie J."/>
            <person name="Dixon R.A."/>
            <person name="May G.D."/>
            <person name="Schwartz D.C."/>
            <person name="Rogers J."/>
            <person name="Quetier F."/>
            <person name="Town C.D."/>
            <person name="Roe B.A."/>
        </authorList>
    </citation>
    <scope>NUCLEOTIDE SEQUENCE [LARGE SCALE GENOMIC DNA]</scope>
    <source>
        <strain evidence="7">A17</strain>
        <strain evidence="8 9">cv. Jemalong A17</strain>
    </source>
</reference>
<comment type="similarity">
    <text evidence="1 4">Belongs to the fatty acyl-CoA reductase family.</text>
</comment>
<evidence type="ECO:0000313" key="7">
    <source>
        <dbReference type="EMBL" id="AES98767.2"/>
    </source>
</evidence>
<accession>A0A0C3XP30</accession>
<proteinExistence type="inferred from homology"/>
<dbReference type="eggNOG" id="KOG1221">
    <property type="taxonomic scope" value="Eukaryota"/>
</dbReference>
<evidence type="ECO:0000256" key="3">
    <source>
        <dbReference type="ARBA" id="ARBA00023098"/>
    </source>
</evidence>
<dbReference type="PANTHER" id="PTHR11011">
    <property type="entry name" value="MALE STERILITY PROTEIN 2-RELATED"/>
    <property type="match status" value="1"/>
</dbReference>
<dbReference type="InterPro" id="IPR013120">
    <property type="entry name" value="FAR_NAD-bd"/>
</dbReference>
<evidence type="ECO:0000313" key="8">
    <source>
        <dbReference type="EnsemblPlants" id="AES98767"/>
    </source>
</evidence>
<keyword evidence="2 4" id="KW-0444">Lipid biosynthesis</keyword>
<dbReference type="AlphaFoldDB" id="G7KEB6"/>
<feature type="domain" description="Fatty acyl-CoA reductase C-terminal" evidence="5">
    <location>
        <begin position="153"/>
        <end position="249"/>
    </location>
</feature>
<dbReference type="GO" id="GO:0080019">
    <property type="term" value="F:alcohol-forming very long-chain fatty acyl-CoA reductase activity"/>
    <property type="evidence" value="ECO:0000318"/>
    <property type="project" value="GO_Central"/>
</dbReference>
<keyword evidence="4" id="KW-0560">Oxidoreductase</keyword>
<evidence type="ECO:0000256" key="1">
    <source>
        <dbReference type="ARBA" id="ARBA00005928"/>
    </source>
</evidence>
<dbReference type="PANTHER" id="PTHR11011:SF84">
    <property type="entry name" value="ACYL-COA REDUCTASE-LIKE PROTEIN, PUTATIVE-RELATED"/>
    <property type="match status" value="1"/>
</dbReference>
<sequence length="249" mass="28489">MGEMLVVNQKDNVPLIIIRPTMITSTNKDPFPGWIEGVRTMDSVICGYGLGKLACFVGNANTVLDTIPADLVVNCVITTIVVHLDQDPNKFIYHISSSLRNPFKISDLINIAYDYFVKNPWIDANGKPIVTSKRLWLTSLDAFNNYMMFRYVMPLKVSNFVNKIFFRLFQNNTYDNNCKKIRMLKGLAKLYTPYACFKGVFDDTNTENLRRVAKGYMGNGELDFDPTNIDWTNYMMNTHIPSLVKYATK</sequence>
<feature type="domain" description="Thioester reductase (TE)" evidence="6">
    <location>
        <begin position="1"/>
        <end position="75"/>
    </location>
</feature>
<keyword evidence="9" id="KW-1185">Reference proteome</keyword>